<evidence type="ECO:0000256" key="1">
    <source>
        <dbReference type="SAM" id="MobiDB-lite"/>
    </source>
</evidence>
<accession>A0A9W8LKX4</accession>
<organism evidence="2 3">
    <name type="scientific">Coemansia javaensis</name>
    <dbReference type="NCBI Taxonomy" id="2761396"/>
    <lineage>
        <taxon>Eukaryota</taxon>
        <taxon>Fungi</taxon>
        <taxon>Fungi incertae sedis</taxon>
        <taxon>Zoopagomycota</taxon>
        <taxon>Kickxellomycotina</taxon>
        <taxon>Kickxellomycetes</taxon>
        <taxon>Kickxellales</taxon>
        <taxon>Kickxellaceae</taxon>
        <taxon>Coemansia</taxon>
    </lineage>
</organism>
<gene>
    <name evidence="2" type="ORF">H4R18_000165</name>
</gene>
<feature type="region of interest" description="Disordered" evidence="1">
    <location>
        <begin position="120"/>
        <end position="141"/>
    </location>
</feature>
<dbReference type="EMBL" id="JANBUL010000005">
    <property type="protein sequence ID" value="KAJ2785950.1"/>
    <property type="molecule type" value="Genomic_DNA"/>
</dbReference>
<dbReference type="OrthoDB" id="5596724at2759"/>
<comment type="caution">
    <text evidence="2">The sequence shown here is derived from an EMBL/GenBank/DDBJ whole genome shotgun (WGS) entry which is preliminary data.</text>
</comment>
<dbReference type="AlphaFoldDB" id="A0A9W8LKX4"/>
<name>A0A9W8LKX4_9FUNG</name>
<dbReference type="Proteomes" id="UP001140217">
    <property type="component" value="Unassembled WGS sequence"/>
</dbReference>
<evidence type="ECO:0000313" key="3">
    <source>
        <dbReference type="Proteomes" id="UP001140217"/>
    </source>
</evidence>
<protein>
    <submittedName>
        <fullName evidence="2">Uncharacterized protein</fullName>
    </submittedName>
</protein>
<keyword evidence="3" id="KW-1185">Reference proteome</keyword>
<reference evidence="2" key="1">
    <citation type="submission" date="2022-07" db="EMBL/GenBank/DDBJ databases">
        <title>Phylogenomic reconstructions and comparative analyses of Kickxellomycotina fungi.</title>
        <authorList>
            <person name="Reynolds N.K."/>
            <person name="Stajich J.E."/>
            <person name="Barry K."/>
            <person name="Grigoriev I.V."/>
            <person name="Crous P."/>
            <person name="Smith M.E."/>
        </authorList>
    </citation>
    <scope>NUCLEOTIDE SEQUENCE</scope>
    <source>
        <strain evidence="2">NBRC 105414</strain>
    </source>
</reference>
<proteinExistence type="predicted"/>
<evidence type="ECO:0000313" key="2">
    <source>
        <dbReference type="EMBL" id="KAJ2785950.1"/>
    </source>
</evidence>
<sequence length="184" mass="20435">MTYGNVSYGFQPQVEDHKTNAVKQFFSKENGDLDKKKLAAVSALLLGGGFAVKKTYDHYTGEELAEEEHVDKHEADEHEENKIKAFFTDEDGSLDKSKIAAASALLLGSGFAIKKTYDHYQGEEEQEQQQQPHHVEGASPSRFEQFFRKEDGSVDKSHALAATALLGGLAAFGKKFYEGRQDDD</sequence>